<proteinExistence type="predicted"/>
<protein>
    <submittedName>
        <fullName evidence="1">PXL2C-like protein</fullName>
    </submittedName>
</protein>
<evidence type="ECO:0000313" key="1">
    <source>
        <dbReference type="EMBL" id="WAR24178.1"/>
    </source>
</evidence>
<sequence length="218" mass="25329">MASKDDDLLEPEEELVDEVDDMRMSRTEEPDYSIKFDKVRDKVVFDPMGNEIKFGDIFKKQKTIVIFVRHFLDFITKDYVEDLGSIPLEYLQAADVRLVDFKKSTNFNYTLYCDPERELYKALNMNSVSEYGDVRHAKHVKQNAIMGIMRGMWKIMKSQEWEGDNKQNGGSFVLGPGEVVHFSHLDKNQVDQVPINEILKKADVQLVSFPKDPRVQNI</sequence>
<dbReference type="Proteomes" id="UP001164746">
    <property type="component" value="Chromosome 13"/>
</dbReference>
<gene>
    <name evidence="1" type="ORF">MAR_037847</name>
</gene>
<dbReference type="InterPro" id="IPR032801">
    <property type="entry name" value="PXL2A/B/C"/>
</dbReference>
<reference evidence="1" key="1">
    <citation type="submission" date="2022-11" db="EMBL/GenBank/DDBJ databases">
        <title>Centuries of genome instability and evolution in soft-shell clam transmissible cancer (bioRxiv).</title>
        <authorList>
            <person name="Hart S.F.M."/>
            <person name="Yonemitsu M.A."/>
            <person name="Giersch R.M."/>
            <person name="Beal B.F."/>
            <person name="Arriagada G."/>
            <person name="Davis B.W."/>
            <person name="Ostrander E.A."/>
            <person name="Goff S.P."/>
            <person name="Metzger M.J."/>
        </authorList>
    </citation>
    <scope>NUCLEOTIDE SEQUENCE</scope>
    <source>
        <strain evidence="1">MELC-2E11</strain>
        <tissue evidence="1">Siphon/mantle</tissue>
    </source>
</reference>
<dbReference type="Pfam" id="PF13911">
    <property type="entry name" value="AhpC-TSA_2"/>
    <property type="match status" value="1"/>
</dbReference>
<dbReference type="Gene3D" id="3.40.30.10">
    <property type="entry name" value="Glutaredoxin"/>
    <property type="match status" value="1"/>
</dbReference>
<keyword evidence="2" id="KW-1185">Reference proteome</keyword>
<dbReference type="PANTHER" id="PTHR28630">
    <property type="match status" value="1"/>
</dbReference>
<organism evidence="1 2">
    <name type="scientific">Mya arenaria</name>
    <name type="common">Soft-shell clam</name>
    <dbReference type="NCBI Taxonomy" id="6604"/>
    <lineage>
        <taxon>Eukaryota</taxon>
        <taxon>Metazoa</taxon>
        <taxon>Spiralia</taxon>
        <taxon>Lophotrochozoa</taxon>
        <taxon>Mollusca</taxon>
        <taxon>Bivalvia</taxon>
        <taxon>Autobranchia</taxon>
        <taxon>Heteroconchia</taxon>
        <taxon>Euheterodonta</taxon>
        <taxon>Imparidentia</taxon>
        <taxon>Neoheterodontei</taxon>
        <taxon>Myida</taxon>
        <taxon>Myoidea</taxon>
        <taxon>Myidae</taxon>
        <taxon>Mya</taxon>
    </lineage>
</organism>
<evidence type="ECO:0000313" key="2">
    <source>
        <dbReference type="Proteomes" id="UP001164746"/>
    </source>
</evidence>
<dbReference type="PANTHER" id="PTHR28630:SF3">
    <property type="entry name" value="PEROXIREDOXIN-LIKE 2C"/>
    <property type="match status" value="1"/>
</dbReference>
<dbReference type="EMBL" id="CP111024">
    <property type="protein sequence ID" value="WAR24178.1"/>
    <property type="molecule type" value="Genomic_DNA"/>
</dbReference>
<accession>A0ABY7FPN6</accession>
<name>A0ABY7FPN6_MYAAR</name>